<reference evidence="6" key="1">
    <citation type="journal article" date="2014" name="Int. J. Syst. Evol. Microbiol.">
        <title>Complete genome sequence of Corynebacterium casei LMG S-19264T (=DSM 44701T), isolated from a smear-ripened cheese.</title>
        <authorList>
            <consortium name="US DOE Joint Genome Institute (JGI-PGF)"/>
            <person name="Walter F."/>
            <person name="Albersmeier A."/>
            <person name="Kalinowski J."/>
            <person name="Ruckert C."/>
        </authorList>
    </citation>
    <scope>NUCLEOTIDE SEQUENCE</scope>
    <source>
        <strain evidence="6">CGMCC 1.15371</strain>
    </source>
</reference>
<dbReference type="InterPro" id="IPR026891">
    <property type="entry name" value="Fn3-like"/>
</dbReference>
<dbReference type="Pfam" id="PF01915">
    <property type="entry name" value="Glyco_hydro_3_C"/>
    <property type="match status" value="1"/>
</dbReference>
<keyword evidence="3" id="KW-0119">Carbohydrate metabolism</keyword>
<dbReference type="PRINTS" id="PR00133">
    <property type="entry name" value="GLHYDRLASE3"/>
</dbReference>
<evidence type="ECO:0000256" key="1">
    <source>
        <dbReference type="ARBA" id="ARBA00005336"/>
    </source>
</evidence>
<dbReference type="PANTHER" id="PTHR42715">
    <property type="entry name" value="BETA-GLUCOSIDASE"/>
    <property type="match status" value="1"/>
</dbReference>
<evidence type="ECO:0000256" key="4">
    <source>
        <dbReference type="RuleBase" id="RU361161"/>
    </source>
</evidence>
<dbReference type="PANTHER" id="PTHR42715:SF10">
    <property type="entry name" value="BETA-GLUCOSIDASE"/>
    <property type="match status" value="1"/>
</dbReference>
<dbReference type="PROSITE" id="PS00775">
    <property type="entry name" value="GLYCOSYL_HYDROL_F3"/>
    <property type="match status" value="1"/>
</dbReference>
<sequence length="767" mass="84513">MERHLKELVQQMTLEEKASFCSGLDFWHLQGLERLGIPSVMVTDGPHGLRKQAEGTDHLGLFNSVPATCFPSAAGLACSWDRDLIQQVGEALGEECQAENVAVLLGPGANIKRSPLCGRNFEYFSEDPYLSSQMAANHIKGVQSKGVGTSLKHFAVNNQEHRRMTTNAELSERALREIYLASFEGAVKEAQPWTVMSSYNKVNGTFASENPRLLNEILRDEWGFEGFVVSDWGAVNERDDALKAGLDLEMPASYGGGKSKILQAIQNGSLSEETLDQAVRRILTIVFRFVDSRDENVTFDKEAHHDLARQVASECMVLLKNEDSILPLDKKGSVSVIGAFATQPRYQGGGSSHVNPTKLENSLEEIEKKCAGKANVLYAKGYDVDSDQTNEVLLTEAKEAAIQTDVAILFLGLPDRYESEGYDRAHLNIPANQVELIEAVYEVQKNIIVVLSNGAPIEMPWLCKVKGLLEGYLGGQALGGAVADLLFGDVNPSGKLAETFPQKLSDNPSYLFFPGEGDRVEYKEDIFVGYRYYDTKQVEPLFPFGYGLSYTNFNYSNLTVDKSEAQETDLVTVTVDVTNTGTLAGKEVVQLYVKDVQSSVVRPEKELKGFVKVRLEAGETKTVTFTLDKRAFAFYNTELQDWNVETGEFKILVGKSSRDILLSESIKVVSLRTPKLSVHRNTTVGDILSDPILASVAPQVLAKLNENTPFVSAAEDEEGSEMMAAMMKYMPLRALVGFSQGTITEEQLQEAIDQLNAVYEGEGTTSE</sequence>
<dbReference type="InterPro" id="IPR019800">
    <property type="entry name" value="Glyco_hydro_3_AS"/>
</dbReference>
<comment type="caution">
    <text evidence="6">The sequence shown here is derived from an EMBL/GenBank/DDBJ whole genome shotgun (WGS) entry which is preliminary data.</text>
</comment>
<feature type="domain" description="Fibronectin type III-like" evidence="5">
    <location>
        <begin position="587"/>
        <end position="657"/>
    </location>
</feature>
<dbReference type="SMART" id="SM01217">
    <property type="entry name" value="Fn3_like"/>
    <property type="match status" value="1"/>
</dbReference>
<keyword evidence="2 4" id="KW-0378">Hydrolase</keyword>
<protein>
    <submittedName>
        <fullName evidence="6">Glycosyl hydrolase</fullName>
    </submittedName>
</protein>
<dbReference type="Gene3D" id="3.40.50.1700">
    <property type="entry name" value="Glycoside hydrolase family 3 C-terminal domain"/>
    <property type="match status" value="1"/>
</dbReference>
<dbReference type="InterPro" id="IPR036881">
    <property type="entry name" value="Glyco_hydro_3_C_sf"/>
</dbReference>
<keyword evidence="7" id="KW-1185">Reference proteome</keyword>
<dbReference type="RefSeq" id="WP_188688162.1">
    <property type="nucleotide sequence ID" value="NZ_BMIR01000001.1"/>
</dbReference>
<dbReference type="InterPro" id="IPR001764">
    <property type="entry name" value="Glyco_hydro_3_N"/>
</dbReference>
<evidence type="ECO:0000256" key="3">
    <source>
        <dbReference type="ARBA" id="ARBA00023277"/>
    </source>
</evidence>
<dbReference type="SUPFAM" id="SSF51445">
    <property type="entry name" value="(Trans)glycosidases"/>
    <property type="match status" value="1"/>
</dbReference>
<dbReference type="FunFam" id="2.60.40.10:FF:000495">
    <property type="entry name" value="Periplasmic beta-glucosidase"/>
    <property type="match status" value="1"/>
</dbReference>
<evidence type="ECO:0000259" key="5">
    <source>
        <dbReference type="SMART" id="SM01217"/>
    </source>
</evidence>
<evidence type="ECO:0000313" key="6">
    <source>
        <dbReference type="EMBL" id="GGE28051.1"/>
    </source>
</evidence>
<proteinExistence type="inferred from homology"/>
<dbReference type="Pfam" id="PF00933">
    <property type="entry name" value="Glyco_hydro_3"/>
    <property type="match status" value="1"/>
</dbReference>
<accession>A0A8J2VF45</accession>
<dbReference type="AlphaFoldDB" id="A0A8J2VF45"/>
<reference evidence="6" key="2">
    <citation type="submission" date="2020-09" db="EMBL/GenBank/DDBJ databases">
        <authorList>
            <person name="Sun Q."/>
            <person name="Zhou Y."/>
        </authorList>
    </citation>
    <scope>NUCLEOTIDE SEQUENCE</scope>
    <source>
        <strain evidence="6">CGMCC 1.15371</strain>
    </source>
</reference>
<name>A0A8J2VF45_9BACL</name>
<dbReference type="Proteomes" id="UP000628775">
    <property type="component" value="Unassembled WGS sequence"/>
</dbReference>
<evidence type="ECO:0000256" key="2">
    <source>
        <dbReference type="ARBA" id="ARBA00022801"/>
    </source>
</evidence>
<dbReference type="InterPro" id="IPR002772">
    <property type="entry name" value="Glyco_hydro_3_C"/>
</dbReference>
<dbReference type="Gene3D" id="2.60.40.10">
    <property type="entry name" value="Immunoglobulins"/>
    <property type="match status" value="1"/>
</dbReference>
<dbReference type="Gene3D" id="3.20.20.300">
    <property type="entry name" value="Glycoside hydrolase, family 3, N-terminal domain"/>
    <property type="match status" value="1"/>
</dbReference>
<gene>
    <name evidence="6" type="ORF">GCM10011391_03200</name>
</gene>
<dbReference type="InterPro" id="IPR036962">
    <property type="entry name" value="Glyco_hydro_3_N_sf"/>
</dbReference>
<organism evidence="6 7">
    <name type="scientific">Pullulanibacillus camelliae</name>
    <dbReference type="NCBI Taxonomy" id="1707096"/>
    <lineage>
        <taxon>Bacteria</taxon>
        <taxon>Bacillati</taxon>
        <taxon>Bacillota</taxon>
        <taxon>Bacilli</taxon>
        <taxon>Bacillales</taxon>
        <taxon>Sporolactobacillaceae</taxon>
        <taxon>Pullulanibacillus</taxon>
    </lineage>
</organism>
<keyword evidence="4" id="KW-0326">Glycosidase</keyword>
<comment type="similarity">
    <text evidence="1 4">Belongs to the glycosyl hydrolase 3 family.</text>
</comment>
<dbReference type="InterPro" id="IPR050288">
    <property type="entry name" value="Cellulose_deg_GH3"/>
</dbReference>
<dbReference type="EMBL" id="BMIR01000001">
    <property type="protein sequence ID" value="GGE28051.1"/>
    <property type="molecule type" value="Genomic_DNA"/>
</dbReference>
<dbReference type="InterPro" id="IPR017853">
    <property type="entry name" value="GH"/>
</dbReference>
<dbReference type="Pfam" id="PF14310">
    <property type="entry name" value="Fn3-like"/>
    <property type="match status" value="1"/>
</dbReference>
<dbReference type="InterPro" id="IPR013783">
    <property type="entry name" value="Ig-like_fold"/>
</dbReference>
<dbReference type="SUPFAM" id="SSF52279">
    <property type="entry name" value="Beta-D-glucan exohydrolase, C-terminal domain"/>
    <property type="match status" value="1"/>
</dbReference>
<dbReference type="GO" id="GO:0008422">
    <property type="term" value="F:beta-glucosidase activity"/>
    <property type="evidence" value="ECO:0007669"/>
    <property type="project" value="UniProtKB-ARBA"/>
</dbReference>
<evidence type="ECO:0000313" key="7">
    <source>
        <dbReference type="Proteomes" id="UP000628775"/>
    </source>
</evidence>
<dbReference type="GO" id="GO:0005975">
    <property type="term" value="P:carbohydrate metabolic process"/>
    <property type="evidence" value="ECO:0007669"/>
    <property type="project" value="InterPro"/>
</dbReference>